<dbReference type="Proteomes" id="UP000184731">
    <property type="component" value="Chromosome"/>
</dbReference>
<dbReference type="SUPFAM" id="SSF53098">
    <property type="entry name" value="Ribonuclease H-like"/>
    <property type="match status" value="1"/>
</dbReference>
<feature type="domain" description="Integrase catalytic" evidence="1">
    <location>
        <begin position="105"/>
        <end position="268"/>
    </location>
</feature>
<dbReference type="Pfam" id="PF13276">
    <property type="entry name" value="HTH_21"/>
    <property type="match status" value="1"/>
</dbReference>
<proteinExistence type="predicted"/>
<reference evidence="2 3" key="1">
    <citation type="submission" date="2016-10" db="EMBL/GenBank/DDBJ databases">
        <title>Silvanigrella aquatica sp. nov., isolated from a freshwater lake located in the Black Forest, Germany, description of Silvanigrellaceae fam. nov., Silvanigrellales ord. nov., reclassification of the order Bdellovibrionales in the class Oligoflexia, reclassification of the families Bacteriovoracaceae and Halobacteriovoraceae in the new order Bacteriovoracales ord. nov., and reclassification of the family Pseudobacteriovoracaceae in the order Oligoflexiales.</title>
        <authorList>
            <person name="Hahn M.W."/>
            <person name="Schmidt J."/>
            <person name="Koll U."/>
            <person name="Rohde M."/>
            <person name="Verbag S."/>
            <person name="Pitt A."/>
            <person name="Nakai R."/>
            <person name="Naganuma T."/>
            <person name="Lang E."/>
        </authorList>
    </citation>
    <scope>NUCLEOTIDE SEQUENCE [LARGE SCALE GENOMIC DNA]</scope>
    <source>
        <strain evidence="2 3">MWH-Nonnen-W8red</strain>
    </source>
</reference>
<dbReference type="AlphaFoldDB" id="A0A1L4D491"/>
<name>A0A1L4D491_9BACT</name>
<dbReference type="InterPro" id="IPR050900">
    <property type="entry name" value="Transposase_IS3/IS150/IS904"/>
</dbReference>
<protein>
    <submittedName>
        <fullName evidence="2">Transposase</fullName>
    </submittedName>
</protein>
<dbReference type="InterPro" id="IPR025948">
    <property type="entry name" value="HTH-like_dom"/>
</dbReference>
<organism evidence="2 3">
    <name type="scientific">Silvanigrella aquatica</name>
    <dbReference type="NCBI Taxonomy" id="1915309"/>
    <lineage>
        <taxon>Bacteria</taxon>
        <taxon>Pseudomonadati</taxon>
        <taxon>Bdellovibrionota</taxon>
        <taxon>Oligoflexia</taxon>
        <taxon>Silvanigrellales</taxon>
        <taxon>Silvanigrellaceae</taxon>
        <taxon>Silvanigrella</taxon>
    </lineage>
</organism>
<sequence length="268" mass="31079">MCRVLKVSASGYYHWLSKPITKRKQRNNFLSEKIEFYFLKENRRADYRRIARRLKKGGILVSVNHVAKLMKAKSLRAKAARKFKATTNSKHSLPVAPNLLEQNFEANIPNHKWVCDITYVWTEEGWIYVATVMELYSRMIIGWSISDRMTAILVVNALEMALGKRGYPTGVIVHSDRGSQYCSTIYQKLIKDNSLICSMSKRGDCFDNAAIESWNHSFKVEAILGEKFQTRSEAVNHIFEYIEVYYNRERLHSKIGYLSPKDFESMVA</sequence>
<evidence type="ECO:0000313" key="3">
    <source>
        <dbReference type="Proteomes" id="UP000184731"/>
    </source>
</evidence>
<dbReference type="GO" id="GO:0003676">
    <property type="term" value="F:nucleic acid binding"/>
    <property type="evidence" value="ECO:0007669"/>
    <property type="project" value="InterPro"/>
</dbReference>
<dbReference type="PANTHER" id="PTHR46889:SF4">
    <property type="entry name" value="TRANSPOSASE INSO FOR INSERTION SEQUENCE ELEMENT IS911B-RELATED"/>
    <property type="match status" value="1"/>
</dbReference>
<dbReference type="GO" id="GO:0015074">
    <property type="term" value="P:DNA integration"/>
    <property type="evidence" value="ECO:0007669"/>
    <property type="project" value="InterPro"/>
</dbReference>
<dbReference type="Pfam" id="PF00665">
    <property type="entry name" value="rve"/>
    <property type="match status" value="1"/>
</dbReference>
<dbReference type="KEGG" id="saqi:AXG55_01425"/>
<dbReference type="InterPro" id="IPR048020">
    <property type="entry name" value="Transpos_IS3"/>
</dbReference>
<dbReference type="PANTHER" id="PTHR46889">
    <property type="entry name" value="TRANSPOSASE INSF FOR INSERTION SEQUENCE IS3B-RELATED"/>
    <property type="match status" value="1"/>
</dbReference>
<evidence type="ECO:0000313" key="2">
    <source>
        <dbReference type="EMBL" id="APJ05035.1"/>
    </source>
</evidence>
<dbReference type="InterPro" id="IPR036397">
    <property type="entry name" value="RNaseH_sf"/>
</dbReference>
<dbReference type="NCBIfam" id="NF033516">
    <property type="entry name" value="transpos_IS3"/>
    <property type="match status" value="1"/>
</dbReference>
<keyword evidence="3" id="KW-1185">Reference proteome</keyword>
<dbReference type="EMBL" id="CP017834">
    <property type="protein sequence ID" value="APJ05035.1"/>
    <property type="molecule type" value="Genomic_DNA"/>
</dbReference>
<gene>
    <name evidence="2" type="ORF">AXG55_01425</name>
</gene>
<dbReference type="Gene3D" id="3.30.420.10">
    <property type="entry name" value="Ribonuclease H-like superfamily/Ribonuclease H"/>
    <property type="match status" value="1"/>
</dbReference>
<accession>A0A1L4D491</accession>
<dbReference type="InterPro" id="IPR012337">
    <property type="entry name" value="RNaseH-like_sf"/>
</dbReference>
<evidence type="ECO:0000259" key="1">
    <source>
        <dbReference type="PROSITE" id="PS50994"/>
    </source>
</evidence>
<dbReference type="Pfam" id="PF13333">
    <property type="entry name" value="rve_2"/>
    <property type="match status" value="1"/>
</dbReference>
<dbReference type="InterPro" id="IPR001584">
    <property type="entry name" value="Integrase_cat-core"/>
</dbReference>
<dbReference type="PROSITE" id="PS50994">
    <property type="entry name" value="INTEGRASE"/>
    <property type="match status" value="1"/>
</dbReference>